<evidence type="ECO:0000259" key="1">
    <source>
        <dbReference type="PROSITE" id="PS50994"/>
    </source>
</evidence>
<dbReference type="SUPFAM" id="SSF46689">
    <property type="entry name" value="Homeodomain-like"/>
    <property type="match status" value="1"/>
</dbReference>
<reference evidence="2 3" key="1">
    <citation type="submission" date="2020-02" db="EMBL/GenBank/DDBJ databases">
        <title>Acidophilic actinobacteria isolated from forest soil.</title>
        <authorList>
            <person name="Golinska P."/>
        </authorList>
    </citation>
    <scope>NUCLEOTIDE SEQUENCE [LARGE SCALE GENOMIC DNA]</scope>
    <source>
        <strain evidence="2 3">NL8</strain>
    </source>
</reference>
<comment type="caution">
    <text evidence="2">The sequence shown here is derived from an EMBL/GenBank/DDBJ whole genome shotgun (WGS) entry which is preliminary data.</text>
</comment>
<dbReference type="Gene3D" id="3.30.420.10">
    <property type="entry name" value="Ribonuclease H-like superfamily/Ribonuclease H"/>
    <property type="match status" value="1"/>
</dbReference>
<dbReference type="InterPro" id="IPR012337">
    <property type="entry name" value="RNaseH-like_sf"/>
</dbReference>
<dbReference type="InterPro" id="IPR036397">
    <property type="entry name" value="RNaseH_sf"/>
</dbReference>
<proteinExistence type="predicted"/>
<dbReference type="PROSITE" id="PS50994">
    <property type="entry name" value="INTEGRASE"/>
    <property type="match status" value="1"/>
</dbReference>
<dbReference type="PANTHER" id="PTHR46889:SF4">
    <property type="entry name" value="TRANSPOSASE INSO FOR INSERTION SEQUENCE ELEMENT IS911B-RELATED"/>
    <property type="match status" value="1"/>
</dbReference>
<dbReference type="InterPro" id="IPR009057">
    <property type="entry name" value="Homeodomain-like_sf"/>
</dbReference>
<dbReference type="Pfam" id="PF13683">
    <property type="entry name" value="rve_3"/>
    <property type="match status" value="1"/>
</dbReference>
<dbReference type="InterPro" id="IPR050900">
    <property type="entry name" value="Transposase_IS3/IS150/IS904"/>
</dbReference>
<gene>
    <name evidence="2" type="ORF">KGQ19_08560</name>
</gene>
<keyword evidence="3" id="KW-1185">Reference proteome</keyword>
<dbReference type="InterPro" id="IPR001584">
    <property type="entry name" value="Integrase_cat-core"/>
</dbReference>
<organism evidence="2 3">
    <name type="scientific">Catenulispora pinistramenti</name>
    <dbReference type="NCBI Taxonomy" id="2705254"/>
    <lineage>
        <taxon>Bacteria</taxon>
        <taxon>Bacillati</taxon>
        <taxon>Actinomycetota</taxon>
        <taxon>Actinomycetes</taxon>
        <taxon>Catenulisporales</taxon>
        <taxon>Catenulisporaceae</taxon>
        <taxon>Catenulispora</taxon>
    </lineage>
</organism>
<sequence>MAVLLRREVSKDAELLVLRHENAVLRRQIVRVRYEPADRFWFAALSSLISRRRWAEVFPVSPATLLAWHRRLVARKWDYSARRKSGRPPTAAAVKKLVLAIAKDNPAWGHRRIQGELVKLGHRIASSTVWEILHTAGIDPAPRRSGPTWKQFLTAQAHGILAIDFVHVDTIGLKRLYALVLIEHGTRRARLAGVTTNPTGEWTVQAARNVLMDLAERGKEFKFLIRDRDTKFTDGFDAVFTDEGFRILKSPPRAPKANAICERVIGELRRELFDRMLIVNQEHLRQTLTTYLAHRNEARPHRALGQLTPAQAETGPPVPVNLADYRIRRKAILGGLTHEYQIAS</sequence>
<feature type="domain" description="Integrase catalytic" evidence="1">
    <location>
        <begin position="143"/>
        <end position="317"/>
    </location>
</feature>
<protein>
    <submittedName>
        <fullName evidence="2">Integrase core domain-containing protein</fullName>
    </submittedName>
</protein>
<dbReference type="EMBL" id="JAAFYZ010000020">
    <property type="protein sequence ID" value="MBS2546921.1"/>
    <property type="molecule type" value="Genomic_DNA"/>
</dbReference>
<accession>A0ABS5KLL1</accession>
<evidence type="ECO:0000313" key="3">
    <source>
        <dbReference type="Proteomes" id="UP000730482"/>
    </source>
</evidence>
<dbReference type="Proteomes" id="UP000730482">
    <property type="component" value="Unassembled WGS sequence"/>
</dbReference>
<name>A0ABS5KLL1_9ACTN</name>
<dbReference type="SUPFAM" id="SSF53098">
    <property type="entry name" value="Ribonuclease H-like"/>
    <property type="match status" value="1"/>
</dbReference>
<dbReference type="PANTHER" id="PTHR46889">
    <property type="entry name" value="TRANSPOSASE INSF FOR INSERTION SEQUENCE IS3B-RELATED"/>
    <property type="match status" value="1"/>
</dbReference>
<evidence type="ECO:0000313" key="2">
    <source>
        <dbReference type="EMBL" id="MBS2546921.1"/>
    </source>
</evidence>